<evidence type="ECO:0000313" key="3">
    <source>
        <dbReference type="EMBL" id="SHF38494.1"/>
    </source>
</evidence>
<accession>A0A1M5B7J3</accession>
<keyword evidence="4" id="KW-1185">Reference proteome</keyword>
<reference evidence="3 4" key="1">
    <citation type="submission" date="2016-11" db="EMBL/GenBank/DDBJ databases">
        <authorList>
            <person name="Jaros S."/>
            <person name="Januszkiewicz K."/>
            <person name="Wedrychowicz H."/>
        </authorList>
    </citation>
    <scope>NUCLEOTIDE SEQUENCE [LARGE SCALE GENOMIC DNA]</scope>
    <source>
        <strain evidence="3 4">DSM 26897</strain>
    </source>
</reference>
<keyword evidence="2" id="KW-0472">Membrane</keyword>
<dbReference type="OrthoDB" id="111691at2"/>
<dbReference type="InterPro" id="IPR005625">
    <property type="entry name" value="PepSY-ass_TM"/>
</dbReference>
<dbReference type="Proteomes" id="UP000184368">
    <property type="component" value="Unassembled WGS sequence"/>
</dbReference>
<dbReference type="PROSITE" id="PS51257">
    <property type="entry name" value="PROKAR_LIPOPROTEIN"/>
    <property type="match status" value="1"/>
</dbReference>
<organism evidence="3 4">
    <name type="scientific">Cnuella takakiae</name>
    <dbReference type="NCBI Taxonomy" id="1302690"/>
    <lineage>
        <taxon>Bacteria</taxon>
        <taxon>Pseudomonadati</taxon>
        <taxon>Bacteroidota</taxon>
        <taxon>Chitinophagia</taxon>
        <taxon>Chitinophagales</taxon>
        <taxon>Chitinophagaceae</taxon>
        <taxon>Cnuella</taxon>
    </lineage>
</organism>
<dbReference type="RefSeq" id="WP_073042978.1">
    <property type="nucleotide sequence ID" value="NZ_FQUO01000007.1"/>
</dbReference>
<sequence>MKTFFRRIHLYLSLAAGIPILLACLTGAFLVFEKDLEKALHHDRYYVTAAGSQRSAEELKALAVQAFPGHKVNGIKLYGAPDRSAELNLSPAKKDKGGAAGNKEQQQGKQGAPEQKGGGKAGGEKQAGKGPQGPPPGFTVFMNPYTGEVLEKYSYRETFFFQMMALHRWLLGGNDSVGKIIMGVSTFLFMFILITGIILWWPRTRKIMVQRLKIKKDAGFKRLNHDLHIVLGFYTAIFLFIFAFTAMNWSFEWFNDALFAITKSSPKPPQAPKSSPVASANAVGFDKAFAAAQNLYPAAEFYNISAPKDSTETFTVSVLMADAAHENATNSVYVDQFSGEVKGTLAFEQRNAGQRAKSYIKPLHTGSIWGMPTKIIAFVVCLLGVSFPITGVIMWLNRTKKKNRKTEKKVAAIA</sequence>
<dbReference type="Pfam" id="PF03929">
    <property type="entry name" value="PepSY_TM"/>
    <property type="match status" value="1"/>
</dbReference>
<feature type="compositionally biased region" description="Low complexity" evidence="1">
    <location>
        <begin position="101"/>
        <end position="115"/>
    </location>
</feature>
<dbReference type="STRING" id="1302690.BUE76_16880"/>
<feature type="transmembrane region" description="Helical" evidence="2">
    <location>
        <begin position="180"/>
        <end position="202"/>
    </location>
</feature>
<protein>
    <submittedName>
        <fullName evidence="3">Uncharacterized iron-regulated membrane protein</fullName>
    </submittedName>
</protein>
<feature type="transmembrane region" description="Helical" evidence="2">
    <location>
        <begin position="375"/>
        <end position="396"/>
    </location>
</feature>
<keyword evidence="2" id="KW-0812">Transmembrane</keyword>
<name>A0A1M5B7J3_9BACT</name>
<keyword evidence="2" id="KW-1133">Transmembrane helix</keyword>
<dbReference type="AlphaFoldDB" id="A0A1M5B7J3"/>
<evidence type="ECO:0000256" key="2">
    <source>
        <dbReference type="SAM" id="Phobius"/>
    </source>
</evidence>
<feature type="region of interest" description="Disordered" evidence="1">
    <location>
        <begin position="88"/>
        <end position="137"/>
    </location>
</feature>
<evidence type="ECO:0000256" key="1">
    <source>
        <dbReference type="SAM" id="MobiDB-lite"/>
    </source>
</evidence>
<evidence type="ECO:0000313" key="4">
    <source>
        <dbReference type="Proteomes" id="UP000184368"/>
    </source>
</evidence>
<dbReference type="PANTHER" id="PTHR34219:SF3">
    <property type="entry name" value="BLL7967 PROTEIN"/>
    <property type="match status" value="1"/>
</dbReference>
<feature type="transmembrane region" description="Helical" evidence="2">
    <location>
        <begin position="12"/>
        <end position="32"/>
    </location>
</feature>
<feature type="transmembrane region" description="Helical" evidence="2">
    <location>
        <begin position="223"/>
        <end position="244"/>
    </location>
</feature>
<dbReference type="PANTHER" id="PTHR34219">
    <property type="entry name" value="IRON-REGULATED INNER MEMBRANE PROTEIN-RELATED"/>
    <property type="match status" value="1"/>
</dbReference>
<proteinExistence type="predicted"/>
<dbReference type="EMBL" id="FQUO01000007">
    <property type="protein sequence ID" value="SHF38494.1"/>
    <property type="molecule type" value="Genomic_DNA"/>
</dbReference>
<gene>
    <name evidence="3" type="ORF">SAMN05444008_107183</name>
</gene>